<comment type="caution">
    <text evidence="2">The sequence shown here is derived from an EMBL/GenBank/DDBJ whole genome shotgun (WGS) entry which is preliminary data.</text>
</comment>
<proteinExistence type="predicted"/>
<keyword evidence="1" id="KW-0472">Membrane</keyword>
<accession>A0AAN7B9Q9</accession>
<evidence type="ECO:0000256" key="1">
    <source>
        <dbReference type="SAM" id="Phobius"/>
    </source>
</evidence>
<feature type="transmembrane region" description="Helical" evidence="1">
    <location>
        <begin position="95"/>
        <end position="116"/>
    </location>
</feature>
<organism evidence="2 3">
    <name type="scientific">Rhypophila decipiens</name>
    <dbReference type="NCBI Taxonomy" id="261697"/>
    <lineage>
        <taxon>Eukaryota</taxon>
        <taxon>Fungi</taxon>
        <taxon>Dikarya</taxon>
        <taxon>Ascomycota</taxon>
        <taxon>Pezizomycotina</taxon>
        <taxon>Sordariomycetes</taxon>
        <taxon>Sordariomycetidae</taxon>
        <taxon>Sordariales</taxon>
        <taxon>Naviculisporaceae</taxon>
        <taxon>Rhypophila</taxon>
    </lineage>
</organism>
<evidence type="ECO:0000313" key="3">
    <source>
        <dbReference type="Proteomes" id="UP001301769"/>
    </source>
</evidence>
<dbReference type="Proteomes" id="UP001301769">
    <property type="component" value="Unassembled WGS sequence"/>
</dbReference>
<gene>
    <name evidence="2" type="ORF">QBC37DRAFT_414095</name>
</gene>
<feature type="transmembrane region" description="Helical" evidence="1">
    <location>
        <begin position="122"/>
        <end position="141"/>
    </location>
</feature>
<dbReference type="AlphaFoldDB" id="A0AAN7B9Q9"/>
<name>A0AAN7B9Q9_9PEZI</name>
<dbReference type="EMBL" id="MU858057">
    <property type="protein sequence ID" value="KAK4217851.1"/>
    <property type="molecule type" value="Genomic_DNA"/>
</dbReference>
<sequence>MSLTNSVNKCTEAQIPLSSWYRLHFYFHEYRSKNPHVFEAMAGQGLSSEPTMSADTIHPGSTERARSISLPPLDLEYQRLGGRGRHPYPPRLARVLSNIGCSFLLCFISHLFLSLLHLPLDHIIIATTAVALACYSNRVWGSYRPYLVICRFRISYLDSGIKQTLSTIKPERRLSSCLLKGSECVVGA</sequence>
<reference evidence="2" key="2">
    <citation type="submission" date="2023-05" db="EMBL/GenBank/DDBJ databases">
        <authorList>
            <consortium name="Lawrence Berkeley National Laboratory"/>
            <person name="Steindorff A."/>
            <person name="Hensen N."/>
            <person name="Bonometti L."/>
            <person name="Westerberg I."/>
            <person name="Brannstrom I.O."/>
            <person name="Guillou S."/>
            <person name="Cros-Aarteil S."/>
            <person name="Calhoun S."/>
            <person name="Haridas S."/>
            <person name="Kuo A."/>
            <person name="Mondo S."/>
            <person name="Pangilinan J."/>
            <person name="Riley R."/>
            <person name="Labutti K."/>
            <person name="Andreopoulos B."/>
            <person name="Lipzen A."/>
            <person name="Chen C."/>
            <person name="Yanf M."/>
            <person name="Daum C."/>
            <person name="Ng V."/>
            <person name="Clum A."/>
            <person name="Ohm R."/>
            <person name="Martin F."/>
            <person name="Silar P."/>
            <person name="Natvig D."/>
            <person name="Lalanne C."/>
            <person name="Gautier V."/>
            <person name="Ament-Velasquez S.L."/>
            <person name="Kruys A."/>
            <person name="Hutchinson M.I."/>
            <person name="Powell A.J."/>
            <person name="Barry K."/>
            <person name="Miller A.N."/>
            <person name="Grigoriev I.V."/>
            <person name="Debuchy R."/>
            <person name="Gladieux P."/>
            <person name="Thoren M.H."/>
            <person name="Johannesson H."/>
        </authorList>
    </citation>
    <scope>NUCLEOTIDE SEQUENCE</scope>
    <source>
        <strain evidence="2">PSN293</strain>
    </source>
</reference>
<keyword evidence="1" id="KW-1133">Transmembrane helix</keyword>
<protein>
    <submittedName>
        <fullName evidence="2">Uncharacterized protein</fullName>
    </submittedName>
</protein>
<keyword evidence="1" id="KW-0812">Transmembrane</keyword>
<keyword evidence="3" id="KW-1185">Reference proteome</keyword>
<reference evidence="2" key="1">
    <citation type="journal article" date="2023" name="Mol. Phylogenet. Evol.">
        <title>Genome-scale phylogeny and comparative genomics of the fungal order Sordariales.</title>
        <authorList>
            <person name="Hensen N."/>
            <person name="Bonometti L."/>
            <person name="Westerberg I."/>
            <person name="Brannstrom I.O."/>
            <person name="Guillou S."/>
            <person name="Cros-Aarteil S."/>
            <person name="Calhoun S."/>
            <person name="Haridas S."/>
            <person name="Kuo A."/>
            <person name="Mondo S."/>
            <person name="Pangilinan J."/>
            <person name="Riley R."/>
            <person name="LaButti K."/>
            <person name="Andreopoulos B."/>
            <person name="Lipzen A."/>
            <person name="Chen C."/>
            <person name="Yan M."/>
            <person name="Daum C."/>
            <person name="Ng V."/>
            <person name="Clum A."/>
            <person name="Steindorff A."/>
            <person name="Ohm R.A."/>
            <person name="Martin F."/>
            <person name="Silar P."/>
            <person name="Natvig D.O."/>
            <person name="Lalanne C."/>
            <person name="Gautier V."/>
            <person name="Ament-Velasquez S.L."/>
            <person name="Kruys A."/>
            <person name="Hutchinson M.I."/>
            <person name="Powell A.J."/>
            <person name="Barry K."/>
            <person name="Miller A.N."/>
            <person name="Grigoriev I.V."/>
            <person name="Debuchy R."/>
            <person name="Gladieux P."/>
            <person name="Hiltunen Thoren M."/>
            <person name="Johannesson H."/>
        </authorList>
    </citation>
    <scope>NUCLEOTIDE SEQUENCE</scope>
    <source>
        <strain evidence="2">PSN293</strain>
    </source>
</reference>
<evidence type="ECO:0000313" key="2">
    <source>
        <dbReference type="EMBL" id="KAK4217851.1"/>
    </source>
</evidence>